<dbReference type="Proteomes" id="UP000321393">
    <property type="component" value="Unassembled WGS sequence"/>
</dbReference>
<dbReference type="EMBL" id="SSTE01016227">
    <property type="protein sequence ID" value="KAA0042184.1"/>
    <property type="molecule type" value="Genomic_DNA"/>
</dbReference>
<gene>
    <name evidence="2" type="ORF">E6C27_scaffold67G006780</name>
</gene>
<evidence type="ECO:0000313" key="2">
    <source>
        <dbReference type="EMBL" id="KAA0042184.1"/>
    </source>
</evidence>
<evidence type="ECO:0000256" key="1">
    <source>
        <dbReference type="SAM" id="MobiDB-lite"/>
    </source>
</evidence>
<feature type="region of interest" description="Disordered" evidence="1">
    <location>
        <begin position="1"/>
        <end position="37"/>
    </location>
</feature>
<dbReference type="AlphaFoldDB" id="A0A5A7TFI2"/>
<feature type="region of interest" description="Disordered" evidence="1">
    <location>
        <begin position="95"/>
        <end position="123"/>
    </location>
</feature>
<accession>A0A5A7TFI2</accession>
<comment type="caution">
    <text evidence="2">The sequence shown here is derived from an EMBL/GenBank/DDBJ whole genome shotgun (WGS) entry which is preliminary data.</text>
</comment>
<feature type="compositionally biased region" description="Low complexity" evidence="1">
    <location>
        <begin position="12"/>
        <end position="21"/>
    </location>
</feature>
<reference evidence="2 3" key="1">
    <citation type="submission" date="2019-08" db="EMBL/GenBank/DDBJ databases">
        <title>Draft genome sequences of two oriental melons (Cucumis melo L. var makuwa).</title>
        <authorList>
            <person name="Kwon S.-Y."/>
        </authorList>
    </citation>
    <scope>NUCLEOTIDE SEQUENCE [LARGE SCALE GENOMIC DNA]</scope>
    <source>
        <strain evidence="3">cv. SW 3</strain>
        <tissue evidence="2">Leaf</tissue>
    </source>
</reference>
<organism evidence="2 3">
    <name type="scientific">Cucumis melo var. makuwa</name>
    <name type="common">Oriental melon</name>
    <dbReference type="NCBI Taxonomy" id="1194695"/>
    <lineage>
        <taxon>Eukaryota</taxon>
        <taxon>Viridiplantae</taxon>
        <taxon>Streptophyta</taxon>
        <taxon>Embryophyta</taxon>
        <taxon>Tracheophyta</taxon>
        <taxon>Spermatophyta</taxon>
        <taxon>Magnoliopsida</taxon>
        <taxon>eudicotyledons</taxon>
        <taxon>Gunneridae</taxon>
        <taxon>Pentapetalae</taxon>
        <taxon>rosids</taxon>
        <taxon>fabids</taxon>
        <taxon>Cucurbitales</taxon>
        <taxon>Cucurbitaceae</taxon>
        <taxon>Benincaseae</taxon>
        <taxon>Cucumis</taxon>
    </lineage>
</organism>
<protein>
    <submittedName>
        <fullName evidence="2">Uncharacterized protein</fullName>
    </submittedName>
</protein>
<proteinExistence type="predicted"/>
<name>A0A5A7TFI2_CUCMM</name>
<evidence type="ECO:0000313" key="3">
    <source>
        <dbReference type="Proteomes" id="UP000321393"/>
    </source>
</evidence>
<feature type="compositionally biased region" description="Basic and acidic residues" evidence="1">
    <location>
        <begin position="100"/>
        <end position="110"/>
    </location>
</feature>
<sequence length="242" mass="26765">MKRDRGHLCLDPSSSASRLSSPEPPAADAQATSRSHHRVLHIEPSLTFNRSLDLPNQSRSPLSVCRRPDFISSLPLAAASFYFRPSPPFCQNRASSTIGDRCEPKPESHRAFTRSPNVSNRRAMRAQGPICTSRTRAVRTAEPPSTLESRAHLSRADQSISSFSQDASQFLPSSRAPDCLSVSFEHIKDKLVLGVPLGSPKTRYDLTGSQIAHVWERAGLRTEVEVRAKGSWRMTRSDHGKP</sequence>